<proteinExistence type="predicted"/>
<feature type="region of interest" description="Disordered" evidence="1">
    <location>
        <begin position="152"/>
        <end position="208"/>
    </location>
</feature>
<feature type="compositionally biased region" description="Low complexity" evidence="1">
    <location>
        <begin position="191"/>
        <end position="208"/>
    </location>
</feature>
<gene>
    <name evidence="3" type="ORF">DAMO_0299</name>
</gene>
<keyword evidence="2" id="KW-0732">Signal</keyword>
<dbReference type="HOGENOM" id="CLU_803358_0_0_0"/>
<dbReference type="Proteomes" id="UP000006898">
    <property type="component" value="Chromosome"/>
</dbReference>
<evidence type="ECO:0000256" key="1">
    <source>
        <dbReference type="SAM" id="MobiDB-lite"/>
    </source>
</evidence>
<evidence type="ECO:0000313" key="3">
    <source>
        <dbReference type="EMBL" id="CBE67391.1"/>
    </source>
</evidence>
<dbReference type="eggNOG" id="COG3266">
    <property type="taxonomic scope" value="Bacteria"/>
</dbReference>
<organism evidence="3 4">
    <name type="scientific">Methylomirabilis oxygeniifera</name>
    <dbReference type="NCBI Taxonomy" id="671143"/>
    <lineage>
        <taxon>Bacteria</taxon>
        <taxon>Candidatus Methylomirabilota</taxon>
        <taxon>Candidatus Methylomirabilia</taxon>
        <taxon>Candidatus Methylomirabilales</taxon>
        <taxon>Candidatus Methylomirabilaceae</taxon>
        <taxon>Candidatus Methylomirabilis</taxon>
    </lineage>
</organism>
<dbReference type="KEGG" id="mox:DAMO_0299"/>
<evidence type="ECO:0000313" key="4">
    <source>
        <dbReference type="Proteomes" id="UP000006898"/>
    </source>
</evidence>
<protein>
    <submittedName>
        <fullName evidence="3">Putative cell wall or antigenic protein putative signal peptide (Modular protein)</fullName>
    </submittedName>
</protein>
<dbReference type="PANTHER" id="PTHR24637">
    <property type="entry name" value="COLLAGEN"/>
    <property type="match status" value="1"/>
</dbReference>
<accession>D5MJ26</accession>
<name>D5MJ26_METO1</name>
<feature type="compositionally biased region" description="Gly residues" evidence="1">
    <location>
        <begin position="180"/>
        <end position="190"/>
    </location>
</feature>
<dbReference type="AlphaFoldDB" id="D5MJ26"/>
<dbReference type="STRING" id="671143.DAMO_0299"/>
<dbReference type="PANTHER" id="PTHR24637:SF422">
    <property type="entry name" value="COLLAGEN IV NC1 DOMAIN-CONTAINING PROTEIN"/>
    <property type="match status" value="1"/>
</dbReference>
<dbReference type="PATRIC" id="fig|671143.5.peg.255"/>
<dbReference type="EMBL" id="FP565575">
    <property type="protein sequence ID" value="CBE67391.1"/>
    <property type="molecule type" value="Genomic_DNA"/>
</dbReference>
<reference evidence="3 4" key="1">
    <citation type="journal article" date="2010" name="Nature">
        <title>Nitrite-driven anaerobic methane oxidation by oxygenic bacteria.</title>
        <authorList>
            <person name="Ettwig K.F."/>
            <person name="Butler M.K."/>
            <person name="Le Paslier D."/>
            <person name="Pelletier E."/>
            <person name="Mangenot S."/>
            <person name="Kuypers M.M.M."/>
            <person name="Schreiber F."/>
            <person name="Dutilh B.E."/>
            <person name="Zedelius J."/>
            <person name="de Beer D."/>
            <person name="Gloerich J."/>
            <person name="Wessels H.J.C.T."/>
            <person name="van Allen T."/>
            <person name="Luesken F."/>
            <person name="Wu M."/>
            <person name="van de Pas-Schoonen K.T."/>
            <person name="Op den Camp H.J.M."/>
            <person name="Janssen-Megens E.M."/>
            <person name="Francoijs K-J."/>
            <person name="Stunnenberg H."/>
            <person name="Weissenbach J."/>
            <person name="Jetten M.S.M."/>
            <person name="Strous M."/>
        </authorList>
    </citation>
    <scope>NUCLEOTIDE SEQUENCE [LARGE SCALE GENOMIC DNA]</scope>
</reference>
<feature type="signal peptide" evidence="2">
    <location>
        <begin position="1"/>
        <end position="27"/>
    </location>
</feature>
<feature type="compositionally biased region" description="Low complexity" evidence="1">
    <location>
        <begin position="152"/>
        <end position="179"/>
    </location>
</feature>
<sequence length="345" mass="32831">MRARYRGMVLAGLLATAVLILPTPGLAADTCSLSGVYPFSTFADPGSATQALGTMTFTTGSSCSVPGTVAIVGSYKSVGGVETLFSVSGTYSVDSTGRMTTTIAGDINIWGQVALQGSPPARSFPFVGAFTGNLILAGVAVRENLELATGPAGAAGATGPAGATGAAGTAGAAGARGATGPTGPGGGATGPTGPAGATGAAGTAGAAGATGPTGATGAAGPVRSSVLTGGNAGLANFLALSYMGPRNGTDSATRANVEVPMPLGSASGFSVNLKTPPGAGTSRKFTVLRSATPTLTCTIAGTGTTCSAAGSQAFSSDDMLAVEHSASTSAPAPSPGSWSLLYAVP</sequence>
<evidence type="ECO:0000256" key="2">
    <source>
        <dbReference type="SAM" id="SignalP"/>
    </source>
</evidence>
<feature type="chain" id="PRO_5003074333" evidence="2">
    <location>
        <begin position="28"/>
        <end position="345"/>
    </location>
</feature>